<dbReference type="AlphaFoldDB" id="A0A1F6TJF1"/>
<dbReference type="GO" id="GO:0020037">
    <property type="term" value="F:heme binding"/>
    <property type="evidence" value="ECO:0007669"/>
    <property type="project" value="InterPro"/>
</dbReference>
<reference evidence="2 3" key="1">
    <citation type="journal article" date="2016" name="Nat. Commun.">
        <title>Thousands of microbial genomes shed light on interconnected biogeochemical processes in an aquifer system.</title>
        <authorList>
            <person name="Anantharaman K."/>
            <person name="Brown C.T."/>
            <person name="Hug L.A."/>
            <person name="Sharon I."/>
            <person name="Castelle C.J."/>
            <person name="Probst A.J."/>
            <person name="Thomas B.C."/>
            <person name="Singh A."/>
            <person name="Wilkins M.J."/>
            <person name="Karaoz U."/>
            <person name="Brodie E.L."/>
            <person name="Williams K.H."/>
            <person name="Hubbard S.S."/>
            <person name="Banfield J.F."/>
        </authorList>
    </citation>
    <scope>NUCLEOTIDE SEQUENCE [LARGE SCALE GENOMIC DNA]</scope>
</reference>
<dbReference type="SUPFAM" id="SSF46626">
    <property type="entry name" value="Cytochrome c"/>
    <property type="match status" value="1"/>
</dbReference>
<organism evidence="2 3">
    <name type="scientific">Candidatus Muproteobacteria bacterium RBG_16_65_31</name>
    <dbReference type="NCBI Taxonomy" id="1817759"/>
    <lineage>
        <taxon>Bacteria</taxon>
        <taxon>Pseudomonadati</taxon>
        <taxon>Pseudomonadota</taxon>
        <taxon>Candidatus Muproteobacteria</taxon>
    </lineage>
</organism>
<feature type="domain" description="Cytochrome C Planctomycete-type" evidence="1">
    <location>
        <begin position="41"/>
        <end position="100"/>
    </location>
</feature>
<protein>
    <recommendedName>
        <fullName evidence="1">Cytochrome C Planctomycete-type domain-containing protein</fullName>
    </recommendedName>
</protein>
<dbReference type="GO" id="GO:0009055">
    <property type="term" value="F:electron transfer activity"/>
    <property type="evidence" value="ECO:0007669"/>
    <property type="project" value="InterPro"/>
</dbReference>
<sequence length="142" mass="15471">MLARKIVIAASAFAAVLGAGCEKKEEVSFKQAVLPILRESCLACHAPGGQGFAVSGFSVESYDSVMKGTKFARVIVPGSSIESTLVILIEHRADPAINMPRSVDPAKAKHDEFLTKWKQPQRLPQEQIKVIRAWIDQGARNN</sequence>
<dbReference type="InterPro" id="IPR036909">
    <property type="entry name" value="Cyt_c-like_dom_sf"/>
</dbReference>
<dbReference type="PROSITE" id="PS51257">
    <property type="entry name" value="PROKAR_LIPOPROTEIN"/>
    <property type="match status" value="1"/>
</dbReference>
<name>A0A1F6TJF1_9PROT</name>
<evidence type="ECO:0000259" key="1">
    <source>
        <dbReference type="Pfam" id="PF07635"/>
    </source>
</evidence>
<dbReference type="PANTHER" id="PTHR35889">
    <property type="entry name" value="CYCLOINULO-OLIGOSACCHARIDE FRUCTANOTRANSFERASE-RELATED"/>
    <property type="match status" value="1"/>
</dbReference>
<comment type="caution">
    <text evidence="2">The sequence shown here is derived from an EMBL/GenBank/DDBJ whole genome shotgun (WGS) entry which is preliminary data.</text>
</comment>
<dbReference type="Proteomes" id="UP000179344">
    <property type="component" value="Unassembled WGS sequence"/>
</dbReference>
<evidence type="ECO:0000313" key="3">
    <source>
        <dbReference type="Proteomes" id="UP000179344"/>
    </source>
</evidence>
<proteinExistence type="predicted"/>
<accession>A0A1F6TJF1</accession>
<dbReference type="PANTHER" id="PTHR35889:SF3">
    <property type="entry name" value="F-BOX DOMAIN-CONTAINING PROTEIN"/>
    <property type="match status" value="1"/>
</dbReference>
<dbReference type="InterPro" id="IPR011429">
    <property type="entry name" value="Cyt_c_Planctomycete-type"/>
</dbReference>
<gene>
    <name evidence="2" type="ORF">A2V92_06605</name>
</gene>
<evidence type="ECO:0000313" key="2">
    <source>
        <dbReference type="EMBL" id="OGI45263.1"/>
    </source>
</evidence>
<dbReference type="Pfam" id="PF07635">
    <property type="entry name" value="PSCyt1"/>
    <property type="match status" value="1"/>
</dbReference>
<dbReference type="EMBL" id="MFST01000009">
    <property type="protein sequence ID" value="OGI45263.1"/>
    <property type="molecule type" value="Genomic_DNA"/>
</dbReference>